<accession>A0A1L0AZ65</accession>
<reference evidence="5" key="1">
    <citation type="submission" date="2016-11" db="EMBL/GenBank/DDBJ databases">
        <authorList>
            <person name="Guldener U."/>
        </authorList>
    </citation>
    <scope>NUCLEOTIDE SEQUENCE [LARGE SCALE GENOMIC DNA]</scope>
</reference>
<proteinExistence type="inferred from homology"/>
<name>A0A1L0AZ65_9ASCO</name>
<dbReference type="PANTHER" id="PTHR12811">
    <property type="entry name" value="VACUOLAR PROTEIN SORTING VPS16"/>
    <property type="match status" value="1"/>
</dbReference>
<evidence type="ECO:0000313" key="5">
    <source>
        <dbReference type="Proteomes" id="UP000183365"/>
    </source>
</evidence>
<dbReference type="Pfam" id="PF04840">
    <property type="entry name" value="Vps16_C"/>
    <property type="match status" value="1"/>
</dbReference>
<evidence type="ECO:0000259" key="2">
    <source>
        <dbReference type="Pfam" id="PF04840"/>
    </source>
</evidence>
<evidence type="ECO:0008006" key="6">
    <source>
        <dbReference type="Google" id="ProtNLM"/>
    </source>
</evidence>
<dbReference type="GO" id="GO:0030897">
    <property type="term" value="C:HOPS complex"/>
    <property type="evidence" value="ECO:0007669"/>
    <property type="project" value="TreeGrafter"/>
</dbReference>
<dbReference type="OrthoDB" id="1792at2759"/>
<feature type="domain" description="Vps16 C-terminal" evidence="2">
    <location>
        <begin position="562"/>
        <end position="878"/>
    </location>
</feature>
<comment type="similarity">
    <text evidence="1">Belongs to the VPS16 family.</text>
</comment>
<dbReference type="GO" id="GO:0016197">
    <property type="term" value="P:endosomal transport"/>
    <property type="evidence" value="ECO:0007669"/>
    <property type="project" value="TreeGrafter"/>
</dbReference>
<dbReference type="GO" id="GO:0006886">
    <property type="term" value="P:intracellular protein transport"/>
    <property type="evidence" value="ECO:0007669"/>
    <property type="project" value="InterPro"/>
</dbReference>
<gene>
    <name evidence="4" type="ORF">HGUI_01036</name>
</gene>
<dbReference type="InterPro" id="IPR038132">
    <property type="entry name" value="Vps16_C_sf"/>
</dbReference>
<dbReference type="GO" id="GO:0042144">
    <property type="term" value="P:vacuole fusion, non-autophagic"/>
    <property type="evidence" value="ECO:0007669"/>
    <property type="project" value="TreeGrafter"/>
</dbReference>
<dbReference type="InterPro" id="IPR006925">
    <property type="entry name" value="Vps16_C"/>
</dbReference>
<dbReference type="GO" id="GO:0003779">
    <property type="term" value="F:actin binding"/>
    <property type="evidence" value="ECO:0007669"/>
    <property type="project" value="TreeGrafter"/>
</dbReference>
<dbReference type="InterPro" id="IPR006926">
    <property type="entry name" value="Vps16_N"/>
</dbReference>
<dbReference type="PANTHER" id="PTHR12811:SF0">
    <property type="entry name" value="VACUOLAR PROTEIN SORTING-ASSOCIATED PROTEIN 16 HOMOLOG"/>
    <property type="match status" value="1"/>
</dbReference>
<dbReference type="GO" id="GO:0005768">
    <property type="term" value="C:endosome"/>
    <property type="evidence" value="ECO:0007669"/>
    <property type="project" value="UniProtKB-ARBA"/>
</dbReference>
<dbReference type="VEuPathDB" id="FungiDB:HGUI_01036"/>
<evidence type="ECO:0000256" key="1">
    <source>
        <dbReference type="ARBA" id="ARBA00009250"/>
    </source>
</evidence>
<sequence>MSQNHKHFQSLLNWERLDDVYYRSRPLMSNQKTSIPFTFDDSLLSNSDVSYDITKSYFFDLIAEISPNKKSLTVKSLGQPSTVLYTVSLVNHEWDHEDNEVVAVRWDHDLDTATIYLIAVMKYNIIVTEFNDSVNEYVLDFINDNDSTDEVWTMKENNIILSKNQQSFYQLDLKKRTVNIIYENNTSKDGYAILDNDSWIVNKDNNVIILSENKILLLNSVKGLKILKTNIHFDKGCFSYSNSFLSLFNNKQQIMTIFAINHNSTNLRQLVDIKLSFNPKLIRWVSNDCIATLNEQENEVVLFGPTGSNITFWYNDENKIINMVTCLDGVKLYTRSQQCFLISKIENVTKNLFQVGSTHESSILSDCFEMYQEGQISKVLPVLENLNLTEVVLDVIEASLEEFDPLVQKRLLSCATWGKSSMLIGALKDSNTDIIKKMNSEFEQACQKLRIFNNIKDCLNYRITYKEFKNFGIKRFIKMLINRPECHTKNNKRPILNECLKLAFYLKDYNLVVDILLIFLARKIKLNDEKSDDELFKDIEQLFETLNMDPNKVAFPFSALFSTCIEEKRIDLAKNLIFKDPVLKRHIVPLLELNKIVTNDEENLYLNEVLVNTLNKVGDSFLLLYALYEYKKDFRSSRLAKFLMMNDKNLDLNLFFRILEKTELSPEQFGLSYEYYIQMDEVINLLNLIKEKDATNQVSKNNTLTQFDVIYRKNTNNYSNQSLKCHSIIKRDLKLSTFQQEIYDEFKIDVNGKTLNDTLSLLILYGNKNLINKFVNMFNISGKQLYLYECLSCIATSHVDIERILVLSSQRKNSKYLKLTYKKLIELKYFNEASKMINLPNNEWPFEEKFNSYIECKRYEQALELAEYHKDDEAIEYVTQLLENSV</sequence>
<dbReference type="Proteomes" id="UP000183365">
    <property type="component" value="Unassembled WGS sequence"/>
</dbReference>
<dbReference type="EMBL" id="FQNF01000013">
    <property type="protein sequence ID" value="SGZ38836.1"/>
    <property type="molecule type" value="Genomic_DNA"/>
</dbReference>
<dbReference type="InterPro" id="IPR016534">
    <property type="entry name" value="VPS16"/>
</dbReference>
<protein>
    <recommendedName>
        <fullName evidence="6">Vacuolar protein sorting-associated protein 16 homolog</fullName>
    </recommendedName>
</protein>
<dbReference type="Pfam" id="PF04841">
    <property type="entry name" value="Vps16_N"/>
    <property type="match status" value="1"/>
</dbReference>
<keyword evidence="5" id="KW-1185">Reference proteome</keyword>
<evidence type="ECO:0000259" key="3">
    <source>
        <dbReference type="Pfam" id="PF04841"/>
    </source>
</evidence>
<organism evidence="4 5">
    <name type="scientific">Hanseniaspora guilliermondii</name>
    <dbReference type="NCBI Taxonomy" id="56406"/>
    <lineage>
        <taxon>Eukaryota</taxon>
        <taxon>Fungi</taxon>
        <taxon>Dikarya</taxon>
        <taxon>Ascomycota</taxon>
        <taxon>Saccharomycotina</taxon>
        <taxon>Saccharomycetes</taxon>
        <taxon>Saccharomycodales</taxon>
        <taxon>Saccharomycodaceae</taxon>
        <taxon>Hanseniaspora</taxon>
    </lineage>
</organism>
<dbReference type="Gene3D" id="1.10.150.780">
    <property type="entry name" value="Vps16, C-terminal region"/>
    <property type="match status" value="1"/>
</dbReference>
<evidence type="ECO:0000313" key="4">
    <source>
        <dbReference type="EMBL" id="SGZ38836.1"/>
    </source>
</evidence>
<dbReference type="AlphaFoldDB" id="A0A1L0AZ65"/>
<feature type="domain" description="Vps16 N-terminal" evidence="3">
    <location>
        <begin position="13"/>
        <end position="422"/>
    </location>
</feature>